<accession>A0AAW4PRF9</accession>
<sequence length="373" mass="41998">MALADLDVAVAHWHVRSWGGAEYLVTRLAEALDIDRVFTLGEPDPESGNPYGAVSFEDVTPSLSTPRVRRVQRRAGRVFEYAQWEDVDWRSFGDPDVLVTSGATTRSVITPDDTLHINYCHSPPRWYYDLYHDRKDSLTGVLTRPLLRYLRQRDMTIDPRVDRYFANSPIIERRLWKYYKREATVLYPPIDLDAYQNNGDDGFYLHLGRLDQEKGVPAVVDAFAGTDHELVFAGGMGDVGSAVTERLEQAPNIDYRGFVTEDEKYDLLSRCRAVVFNGRNEDFGIVPIEANASGKAVLARDDGFPGLYVTDGVNGLTHDGSADGIGRVVERFANDSFTVNPARTAEKFSAEAFESQLRDDIQTYWCDFSASKI</sequence>
<dbReference type="Gene3D" id="3.40.50.2000">
    <property type="entry name" value="Glycogen Phosphorylase B"/>
    <property type="match status" value="2"/>
</dbReference>
<proteinExistence type="predicted"/>
<dbReference type="SUPFAM" id="SSF53756">
    <property type="entry name" value="UDP-Glycosyltransferase/glycogen phosphorylase"/>
    <property type="match status" value="1"/>
</dbReference>
<dbReference type="InterPro" id="IPR001296">
    <property type="entry name" value="Glyco_trans_1"/>
</dbReference>
<dbReference type="EMBL" id="RKLR01000003">
    <property type="protein sequence ID" value="MBX0323115.1"/>
    <property type="molecule type" value="Genomic_DNA"/>
</dbReference>
<name>A0AAW4PRF9_9EURY</name>
<keyword evidence="2" id="KW-0808">Transferase</keyword>
<evidence type="ECO:0000313" key="2">
    <source>
        <dbReference type="EMBL" id="MBX0323115.1"/>
    </source>
</evidence>
<dbReference type="Pfam" id="PF00534">
    <property type="entry name" value="Glycos_transf_1"/>
    <property type="match status" value="1"/>
</dbReference>
<dbReference type="Proteomes" id="UP001430377">
    <property type="component" value="Unassembled WGS sequence"/>
</dbReference>
<evidence type="ECO:0000259" key="1">
    <source>
        <dbReference type="Pfam" id="PF00534"/>
    </source>
</evidence>
<dbReference type="PANTHER" id="PTHR12526:SF584">
    <property type="entry name" value="GLYCOSYLTRANSFERASE"/>
    <property type="match status" value="1"/>
</dbReference>
<protein>
    <submittedName>
        <fullName evidence="2">Glycosyltransferase</fullName>
        <ecNumber evidence="2">2.4.-.-</ecNumber>
    </submittedName>
</protein>
<dbReference type="EC" id="2.4.-.-" evidence="2"/>
<dbReference type="GO" id="GO:0016757">
    <property type="term" value="F:glycosyltransferase activity"/>
    <property type="evidence" value="ECO:0007669"/>
    <property type="project" value="UniProtKB-KW"/>
</dbReference>
<keyword evidence="3" id="KW-1185">Reference proteome</keyword>
<gene>
    <name evidence="2" type="ORF">EGH21_08755</name>
</gene>
<reference evidence="2 3" key="1">
    <citation type="submission" date="2021-06" db="EMBL/GenBank/DDBJ databases">
        <title>Halomicroarcula sp. a new haloarchaeum isolated from saline soil.</title>
        <authorList>
            <person name="Duran-Viseras A."/>
            <person name="Sanchez-Porro C."/>
            <person name="Ventosa A."/>
        </authorList>
    </citation>
    <scope>NUCLEOTIDE SEQUENCE [LARGE SCALE GENOMIC DNA]</scope>
    <source>
        <strain evidence="2 3">F13</strain>
    </source>
</reference>
<dbReference type="AlphaFoldDB" id="A0AAW4PRF9"/>
<keyword evidence="2" id="KW-0328">Glycosyltransferase</keyword>
<dbReference type="RefSeq" id="WP_220618096.1">
    <property type="nucleotide sequence ID" value="NZ_RKLR01000003.1"/>
</dbReference>
<organism evidence="2 3">
    <name type="scientific">Haloarcula rubra</name>
    <dbReference type="NCBI Taxonomy" id="2487747"/>
    <lineage>
        <taxon>Archaea</taxon>
        <taxon>Methanobacteriati</taxon>
        <taxon>Methanobacteriota</taxon>
        <taxon>Stenosarchaea group</taxon>
        <taxon>Halobacteria</taxon>
        <taxon>Halobacteriales</taxon>
        <taxon>Haloarculaceae</taxon>
        <taxon>Haloarcula</taxon>
    </lineage>
</organism>
<comment type="caution">
    <text evidence="2">The sequence shown here is derived from an EMBL/GenBank/DDBJ whole genome shotgun (WGS) entry which is preliminary data.</text>
</comment>
<evidence type="ECO:0000313" key="3">
    <source>
        <dbReference type="Proteomes" id="UP001430377"/>
    </source>
</evidence>
<dbReference type="PANTHER" id="PTHR12526">
    <property type="entry name" value="GLYCOSYLTRANSFERASE"/>
    <property type="match status" value="1"/>
</dbReference>
<feature type="domain" description="Glycosyl transferase family 1" evidence="1">
    <location>
        <begin position="195"/>
        <end position="343"/>
    </location>
</feature>